<evidence type="ECO:0000313" key="2">
    <source>
        <dbReference type="EMBL" id="GGL90365.1"/>
    </source>
</evidence>
<dbReference type="RefSeq" id="WP_188973489.1">
    <property type="nucleotide sequence ID" value="NZ_BMOL01000018.1"/>
</dbReference>
<keyword evidence="3" id="KW-1185">Reference proteome</keyword>
<evidence type="ECO:0000256" key="1">
    <source>
        <dbReference type="SAM" id="MobiDB-lite"/>
    </source>
</evidence>
<gene>
    <name evidence="2" type="ORF">GCM10010840_30530</name>
</gene>
<dbReference type="EMBL" id="BMOL01000018">
    <property type="protein sequence ID" value="GGL90365.1"/>
    <property type="molecule type" value="Genomic_DNA"/>
</dbReference>
<dbReference type="Proteomes" id="UP000639973">
    <property type="component" value="Unassembled WGS sequence"/>
</dbReference>
<comment type="caution">
    <text evidence="2">The sequence shown here is derived from an EMBL/GenBank/DDBJ whole genome shotgun (WGS) entry which is preliminary data.</text>
</comment>
<feature type="region of interest" description="Disordered" evidence="1">
    <location>
        <begin position="63"/>
        <end position="86"/>
    </location>
</feature>
<evidence type="ECO:0008006" key="4">
    <source>
        <dbReference type="Google" id="ProtNLM"/>
    </source>
</evidence>
<accession>A0ABQ2GF97</accession>
<feature type="region of interest" description="Disordered" evidence="1">
    <location>
        <begin position="1"/>
        <end position="22"/>
    </location>
</feature>
<feature type="compositionally biased region" description="Basic and acidic residues" evidence="1">
    <location>
        <begin position="1"/>
        <end position="21"/>
    </location>
</feature>
<reference evidence="3" key="1">
    <citation type="journal article" date="2019" name="Int. J. Syst. Evol. Microbiol.">
        <title>The Global Catalogue of Microorganisms (GCM) 10K type strain sequencing project: providing services to taxonomists for standard genome sequencing and annotation.</title>
        <authorList>
            <consortium name="The Broad Institute Genomics Platform"/>
            <consortium name="The Broad Institute Genome Sequencing Center for Infectious Disease"/>
            <person name="Wu L."/>
            <person name="Ma J."/>
        </authorList>
    </citation>
    <scope>NUCLEOTIDE SEQUENCE [LARGE SCALE GENOMIC DNA]</scope>
    <source>
        <strain evidence="3">JCM 15442</strain>
    </source>
</reference>
<evidence type="ECO:0000313" key="3">
    <source>
        <dbReference type="Proteomes" id="UP000639973"/>
    </source>
</evidence>
<sequence length="86" mass="9471">MTQNADRHDPEAAADEKHEPTNVELQFMGHVDEREELKARVEAESSEAGAYKLRGMDEHDVALKGTMDASDPPSTNMGEADEDLTT</sequence>
<protein>
    <recommendedName>
        <fullName evidence="4">M-like protein</fullName>
    </recommendedName>
</protein>
<name>A0ABQ2GF97_9DEIO</name>
<organism evidence="2 3">
    <name type="scientific">Deinococcus aerolatus</name>
    <dbReference type="NCBI Taxonomy" id="522487"/>
    <lineage>
        <taxon>Bacteria</taxon>
        <taxon>Thermotogati</taxon>
        <taxon>Deinococcota</taxon>
        <taxon>Deinococci</taxon>
        <taxon>Deinococcales</taxon>
        <taxon>Deinococcaceae</taxon>
        <taxon>Deinococcus</taxon>
    </lineage>
</organism>
<proteinExistence type="predicted"/>